<keyword evidence="2 16" id="KW-0244">Early protein</keyword>
<comment type="function">
    <text evidence="16">Plays a major role in the induction and maintenance of cellular transformation. E6 associates with host UBE3A/E6-AP ubiquitin-protein ligase and modulates its activity. Protects host keratinocytes from apoptosis by mediating the degradation of host BAK1. May also inhibit host immune response.</text>
</comment>
<reference evidence="18" key="1">
    <citation type="journal article" date="2018" name="Nat. Med.">
        <title>Expanded skin virome in DOCK8-deficient patients.</title>
        <authorList>
            <consortium name="NISC Comparative Sequencing Program"/>
            <person name="Tirosh O."/>
            <person name="Conlan S."/>
            <person name="Deming C."/>
            <person name="Lee-Lin S.Q."/>
            <person name="Huang X."/>
            <person name="Su H.C."/>
            <person name="Freeman A.F."/>
            <person name="Segre J.A."/>
            <person name="Kong H.H."/>
        </authorList>
    </citation>
    <scope>NUCLEOTIDE SEQUENCE</scope>
    <source>
        <strain evidence="18">HPV-mSK_161</strain>
    </source>
</reference>
<evidence type="ECO:0000256" key="2">
    <source>
        <dbReference type="ARBA" id="ARBA00022518"/>
    </source>
</evidence>
<comment type="caution">
    <text evidence="16">Lacks conserved residue(s) required for the propagation of feature annotation.</text>
</comment>
<feature type="zinc finger region" evidence="16">
    <location>
        <begin position="28"/>
        <end position="64"/>
    </location>
</feature>
<proteinExistence type="inferred from homology"/>
<evidence type="ECO:0000313" key="18">
    <source>
        <dbReference type="EMBL" id="AYA94271.1"/>
    </source>
</evidence>
<dbReference type="InterPro" id="IPR038575">
    <property type="entry name" value="E6_sf"/>
</dbReference>
<feature type="zinc finger region" evidence="16">
    <location>
        <begin position="101"/>
        <end position="137"/>
    </location>
</feature>
<keyword evidence="12 16" id="KW-0804">Transcription</keyword>
<keyword evidence="7 16" id="KW-0863">Zinc-finger</keyword>
<keyword evidence="15 16" id="KW-1119">Modulation of host cell apoptosis by virus</keyword>
<accession>A0A385PK04</accession>
<organism evidence="18">
    <name type="scientific">Human papillomavirus</name>
    <dbReference type="NCBI Taxonomy" id="10566"/>
    <lineage>
        <taxon>Viruses</taxon>
        <taxon>Monodnaviria</taxon>
        <taxon>Shotokuvirae</taxon>
        <taxon>Cossaviricota</taxon>
        <taxon>Papovaviricetes</taxon>
        <taxon>Zurhausenvirales</taxon>
        <taxon>Papillomaviridae</taxon>
    </lineage>
</organism>
<dbReference type="EMBL" id="MH777303">
    <property type="protein sequence ID" value="AYA94271.1"/>
    <property type="molecule type" value="Genomic_DNA"/>
</dbReference>
<keyword evidence="3 16" id="KW-1048">Host nucleus</keyword>
<keyword evidence="5 16" id="KW-1090">Inhibition of host innate immune response by virus</keyword>
<evidence type="ECO:0000256" key="7">
    <source>
        <dbReference type="ARBA" id="ARBA00022771"/>
    </source>
</evidence>
<name>A0A385PK04_9PAPI</name>
<dbReference type="Pfam" id="PF00518">
    <property type="entry name" value="E6"/>
    <property type="match status" value="1"/>
</dbReference>
<evidence type="ECO:0000256" key="15">
    <source>
        <dbReference type="ARBA" id="ARBA00023323"/>
    </source>
</evidence>
<evidence type="ECO:0000256" key="6">
    <source>
        <dbReference type="ARBA" id="ARBA00022723"/>
    </source>
</evidence>
<sequence>MFLMDPPTNLEALCAACKVPLEKLSISCVFCNCTLKPQDLFAFSIKKLQLIVKKKFFFACCSFCLECSAKFERINHYQCSSDALFLQHLTGKDLFGLTVRCMFCLKLLDSIEKLAYSEKGYKFHLIRGWWRGCCRFCSEIE</sequence>
<gene>
    <name evidence="16" type="primary">E6</name>
</gene>
<evidence type="ECO:0000256" key="8">
    <source>
        <dbReference type="ARBA" id="ARBA00022833"/>
    </source>
</evidence>
<evidence type="ECO:0000256" key="17">
    <source>
        <dbReference type="RuleBase" id="RU363123"/>
    </source>
</evidence>
<evidence type="ECO:0000256" key="1">
    <source>
        <dbReference type="ARBA" id="ARBA00006346"/>
    </source>
</evidence>
<comment type="subcellular location">
    <subcellularLocation>
        <location evidence="16 17">Host cytoplasm</location>
    </subcellularLocation>
    <subcellularLocation>
        <location evidence="16 17">Host nucleus</location>
    </subcellularLocation>
</comment>
<dbReference type="GO" id="GO:0008270">
    <property type="term" value="F:zinc ion binding"/>
    <property type="evidence" value="ECO:0007669"/>
    <property type="project" value="UniProtKB-KW"/>
</dbReference>
<keyword evidence="13 16" id="KW-1035">Host cytoplasm</keyword>
<dbReference type="InterPro" id="IPR001334">
    <property type="entry name" value="E6"/>
</dbReference>
<keyword evidence="14 16" id="KW-0899">Viral immunoevasion</keyword>
<keyword evidence="9 16" id="KW-0805">Transcription regulation</keyword>
<evidence type="ECO:0000256" key="14">
    <source>
        <dbReference type="ARBA" id="ARBA00023280"/>
    </source>
</evidence>
<dbReference type="GO" id="GO:0006351">
    <property type="term" value="P:DNA-templated transcription"/>
    <property type="evidence" value="ECO:0007669"/>
    <property type="project" value="UniProtKB-UniRule"/>
</dbReference>
<evidence type="ECO:0000256" key="16">
    <source>
        <dbReference type="HAMAP-Rule" id="MF_04006"/>
    </source>
</evidence>
<evidence type="ECO:0000256" key="12">
    <source>
        <dbReference type="ARBA" id="ARBA00023163"/>
    </source>
</evidence>
<protein>
    <recommendedName>
        <fullName evidence="16 17">Protein E6</fullName>
    </recommendedName>
</protein>
<comment type="similarity">
    <text evidence="1 16 17">Belongs to the papillomaviridae E6 protein family.</text>
</comment>
<dbReference type="GO" id="GO:0039648">
    <property type="term" value="P:symbiont-mediated perturbation of host ubiquitin-like protein modification"/>
    <property type="evidence" value="ECO:0007669"/>
    <property type="project" value="UniProtKB-UniRule"/>
</dbReference>
<keyword evidence="8 16" id="KW-0862">Zinc</keyword>
<dbReference type="GO" id="GO:0052170">
    <property type="term" value="P:symbiont-mediated suppression of host innate immune response"/>
    <property type="evidence" value="ECO:0007669"/>
    <property type="project" value="UniProtKB-KW"/>
</dbReference>
<keyword evidence="4 16" id="KW-0945">Host-virus interaction</keyword>
<dbReference type="GO" id="GO:0052150">
    <property type="term" value="P:symbiont-mediated perturbation of host apoptosis"/>
    <property type="evidence" value="ECO:0007669"/>
    <property type="project" value="UniProtKB-KW"/>
</dbReference>
<dbReference type="GO" id="GO:0039502">
    <property type="term" value="P:symbiont-mediated suppression of host type I interferon-mediated signaling pathway"/>
    <property type="evidence" value="ECO:0007669"/>
    <property type="project" value="UniProtKB-UniRule"/>
</dbReference>
<evidence type="ECO:0000256" key="5">
    <source>
        <dbReference type="ARBA" id="ARBA00022632"/>
    </source>
</evidence>
<keyword evidence="10 16" id="KW-0238">DNA-binding</keyword>
<evidence type="ECO:0000256" key="13">
    <source>
        <dbReference type="ARBA" id="ARBA00023200"/>
    </source>
</evidence>
<keyword evidence="6 16" id="KW-0479">Metal-binding</keyword>
<evidence type="ECO:0000256" key="3">
    <source>
        <dbReference type="ARBA" id="ARBA00022562"/>
    </source>
</evidence>
<evidence type="ECO:0000256" key="9">
    <source>
        <dbReference type="ARBA" id="ARBA00023015"/>
    </source>
</evidence>
<dbReference type="SUPFAM" id="SSF161229">
    <property type="entry name" value="E6 C-terminal domain-like"/>
    <property type="match status" value="2"/>
</dbReference>
<evidence type="ECO:0000256" key="4">
    <source>
        <dbReference type="ARBA" id="ARBA00022581"/>
    </source>
</evidence>
<dbReference type="GO" id="GO:0003677">
    <property type="term" value="F:DNA binding"/>
    <property type="evidence" value="ECO:0007669"/>
    <property type="project" value="UniProtKB-UniRule"/>
</dbReference>
<dbReference type="HAMAP" id="MF_04006">
    <property type="entry name" value="HPV_E6"/>
    <property type="match status" value="1"/>
</dbReference>
<dbReference type="GO" id="GO:0030430">
    <property type="term" value="C:host cell cytoplasm"/>
    <property type="evidence" value="ECO:0007669"/>
    <property type="project" value="UniProtKB-SubCell"/>
</dbReference>
<evidence type="ECO:0000256" key="11">
    <source>
        <dbReference type="ARBA" id="ARBA00023159"/>
    </source>
</evidence>
<comment type="subunit">
    <text evidence="16">Forms homodimers. Interacts with ubiquitin-protein ligase UBE3A/E6-AP; this interaction stimulates UBE3A ubiquitin activity. Interacts with host BAK1.</text>
</comment>
<keyword evidence="11 16" id="KW-0010">Activator</keyword>
<evidence type="ECO:0000256" key="10">
    <source>
        <dbReference type="ARBA" id="ARBA00023125"/>
    </source>
</evidence>
<dbReference type="GO" id="GO:0042025">
    <property type="term" value="C:host cell nucleus"/>
    <property type="evidence" value="ECO:0007669"/>
    <property type="project" value="UniProtKB-SubCell"/>
</dbReference>
<dbReference type="GO" id="GO:0006355">
    <property type="term" value="P:regulation of DNA-templated transcription"/>
    <property type="evidence" value="ECO:0007669"/>
    <property type="project" value="UniProtKB-UniRule"/>
</dbReference>
<dbReference type="Gene3D" id="3.30.240.40">
    <property type="entry name" value="E6 early regulatory protein"/>
    <property type="match status" value="2"/>
</dbReference>